<comment type="caution">
    <text evidence="7">The sequence shown here is derived from an EMBL/GenBank/DDBJ whole genome shotgun (WGS) entry which is preliminary data.</text>
</comment>
<dbReference type="GO" id="GO:0016874">
    <property type="term" value="F:ligase activity"/>
    <property type="evidence" value="ECO:0007669"/>
    <property type="project" value="UniProtKB-KW"/>
</dbReference>
<evidence type="ECO:0000256" key="3">
    <source>
        <dbReference type="ARBA" id="ARBA00022989"/>
    </source>
</evidence>
<feature type="transmembrane region" description="Helical" evidence="5">
    <location>
        <begin position="488"/>
        <end position="504"/>
    </location>
</feature>
<gene>
    <name evidence="7" type="ORF">EHO60_02470</name>
</gene>
<feature type="transmembrane region" description="Helical" evidence="5">
    <location>
        <begin position="21"/>
        <end position="40"/>
    </location>
</feature>
<feature type="transmembrane region" description="Helical" evidence="5">
    <location>
        <begin position="295"/>
        <end position="315"/>
    </location>
</feature>
<feature type="transmembrane region" description="Helical" evidence="5">
    <location>
        <begin position="321"/>
        <end position="337"/>
    </location>
</feature>
<dbReference type="InterPro" id="IPR007016">
    <property type="entry name" value="O-antigen_ligase-rel_domated"/>
</dbReference>
<keyword evidence="3 5" id="KW-1133">Transmembrane helix</keyword>
<dbReference type="Proteomes" id="UP000298458">
    <property type="component" value="Unassembled WGS sequence"/>
</dbReference>
<dbReference type="AlphaFoldDB" id="A0A4R9GJD7"/>
<sequence length="660" mass="75098">MNSIRNLSVLRLRSRLRSKGIRFRFLFLSLFPLGVLFSFLPYYPPSFRIPTVGLGIIWILISFFRSRFALFLLFASLPLFGNHPGGRFMEIFDFLSVVWILGVFFRSRRADTRVLTFLKSRTGLVCLGLIFTGVLGTFWQPEIWKDWEHYHLSPYFFFRSGELEPFFPFRTVFSTFVSVILFLCIGVTEKKPALRIGNTVIAGVTTGFAISIVLGIGEFLSPKISLILDFYHIWLGGYVDRDLSHRVLPLVPDFQSRSIQSLFWNRSWFGMYLVACSPFVFLAIRSFVKKGSSNLRKFFLVLFPIPVFFAIFVLVGARGPFFSLFVGGLLFSVLQFFAHRKRFPFGTEFALFTVVTAISLSVLFPLVFAKTEFFPGLGEERKELFSAGLLLLQESPVFGWGMESYGWANEQVLKEEGEGTRLHSTHNQILQIAVGTGLSGLFLYLFLWGGALYRGIRFATKKRGGAHRILVSAALGIFVYSWFQEWFFLRSTQILFWILLLSLNGKRRGGAIGPKIYVPIILCLTVLGLPFFGQPLSRFGTFFPPDRISESYILEGEGSMKIGSPGRIFLGGDLGFRQEGADRKRIFRYTIQEKKTAVLELEPGETREIVLSVGILRWDCSIDSMSATSAPYFRKTDLLGPALDPEPRKLCLRFSRKDSL</sequence>
<evidence type="ECO:0000313" key="7">
    <source>
        <dbReference type="EMBL" id="TGK13084.1"/>
    </source>
</evidence>
<protein>
    <submittedName>
        <fullName evidence="7">O-antigen ligase domain-containing protein</fullName>
    </submittedName>
</protein>
<reference evidence="7" key="1">
    <citation type="journal article" date="2019" name="PLoS Negl. Trop. Dis.">
        <title>Revisiting the worldwide diversity of Leptospira species in the environment.</title>
        <authorList>
            <person name="Vincent A.T."/>
            <person name="Schiettekatte O."/>
            <person name="Bourhy P."/>
            <person name="Veyrier F.J."/>
            <person name="Picardeau M."/>
        </authorList>
    </citation>
    <scope>NUCLEOTIDE SEQUENCE [LARGE SCALE GENOMIC DNA]</scope>
    <source>
        <strain evidence="7">SSW15</strain>
    </source>
</reference>
<evidence type="ECO:0000256" key="2">
    <source>
        <dbReference type="ARBA" id="ARBA00022692"/>
    </source>
</evidence>
<dbReference type="OrthoDB" id="341931at2"/>
<feature type="transmembrane region" description="Helical" evidence="5">
    <location>
        <begin position="200"/>
        <end position="220"/>
    </location>
</feature>
<keyword evidence="7" id="KW-0436">Ligase</keyword>
<feature type="transmembrane region" description="Helical" evidence="5">
    <location>
        <begin position="167"/>
        <end position="188"/>
    </location>
</feature>
<evidence type="ECO:0000313" key="8">
    <source>
        <dbReference type="Proteomes" id="UP000298458"/>
    </source>
</evidence>
<evidence type="ECO:0000256" key="5">
    <source>
        <dbReference type="SAM" id="Phobius"/>
    </source>
</evidence>
<feature type="transmembrane region" description="Helical" evidence="5">
    <location>
        <begin position="465"/>
        <end position="482"/>
    </location>
</feature>
<evidence type="ECO:0000259" key="6">
    <source>
        <dbReference type="Pfam" id="PF04932"/>
    </source>
</evidence>
<dbReference type="InterPro" id="IPR051533">
    <property type="entry name" value="WaaL-like"/>
</dbReference>
<dbReference type="GO" id="GO:0016020">
    <property type="term" value="C:membrane"/>
    <property type="evidence" value="ECO:0007669"/>
    <property type="project" value="UniProtKB-SubCell"/>
</dbReference>
<feature type="transmembrane region" description="Helical" evidence="5">
    <location>
        <begin position="429"/>
        <end position="453"/>
    </location>
</feature>
<keyword evidence="2 5" id="KW-0812">Transmembrane</keyword>
<feature type="transmembrane region" description="Helical" evidence="5">
    <location>
        <begin position="516"/>
        <end position="533"/>
    </location>
</feature>
<accession>A0A4R9GJD7</accession>
<feature type="domain" description="O-antigen ligase-related" evidence="6">
    <location>
        <begin position="308"/>
        <end position="445"/>
    </location>
</feature>
<feature type="transmembrane region" description="Helical" evidence="5">
    <location>
        <begin position="120"/>
        <end position="139"/>
    </location>
</feature>
<comment type="subcellular location">
    <subcellularLocation>
        <location evidence="1">Membrane</location>
        <topology evidence="1">Multi-pass membrane protein</topology>
    </subcellularLocation>
</comment>
<keyword evidence="8" id="KW-1185">Reference proteome</keyword>
<dbReference type="Pfam" id="PF04932">
    <property type="entry name" value="Wzy_C"/>
    <property type="match status" value="1"/>
</dbReference>
<evidence type="ECO:0000256" key="1">
    <source>
        <dbReference type="ARBA" id="ARBA00004141"/>
    </source>
</evidence>
<dbReference type="PANTHER" id="PTHR37422:SF13">
    <property type="entry name" value="LIPOPOLYSACCHARIDE BIOSYNTHESIS PROTEIN PA4999-RELATED"/>
    <property type="match status" value="1"/>
</dbReference>
<keyword evidence="4 5" id="KW-0472">Membrane</keyword>
<organism evidence="7 8">
    <name type="scientific">Leptospira fletcheri</name>
    <dbReference type="NCBI Taxonomy" id="2484981"/>
    <lineage>
        <taxon>Bacteria</taxon>
        <taxon>Pseudomonadati</taxon>
        <taxon>Spirochaetota</taxon>
        <taxon>Spirochaetia</taxon>
        <taxon>Leptospirales</taxon>
        <taxon>Leptospiraceae</taxon>
        <taxon>Leptospira</taxon>
    </lineage>
</organism>
<dbReference type="PANTHER" id="PTHR37422">
    <property type="entry name" value="TEICHURONIC ACID BIOSYNTHESIS PROTEIN TUAE"/>
    <property type="match status" value="1"/>
</dbReference>
<feature type="transmembrane region" description="Helical" evidence="5">
    <location>
        <begin position="269"/>
        <end position="288"/>
    </location>
</feature>
<name>A0A4R9GJD7_9LEPT</name>
<evidence type="ECO:0000256" key="4">
    <source>
        <dbReference type="ARBA" id="ARBA00023136"/>
    </source>
</evidence>
<feature type="transmembrane region" description="Helical" evidence="5">
    <location>
        <begin position="46"/>
        <end position="63"/>
    </location>
</feature>
<proteinExistence type="predicted"/>
<dbReference type="EMBL" id="RQET01000002">
    <property type="protein sequence ID" value="TGK13084.1"/>
    <property type="molecule type" value="Genomic_DNA"/>
</dbReference>
<feature type="transmembrane region" description="Helical" evidence="5">
    <location>
        <begin position="349"/>
        <end position="368"/>
    </location>
</feature>
<feature type="transmembrane region" description="Helical" evidence="5">
    <location>
        <begin position="91"/>
        <end position="108"/>
    </location>
</feature>